<comment type="caution">
    <text evidence="1">The sequence shown here is derived from an EMBL/GenBank/DDBJ whole genome shotgun (WGS) entry which is preliminary data.</text>
</comment>
<organism evidence="1 2">
    <name type="scientific">Melastoma candidum</name>
    <dbReference type="NCBI Taxonomy" id="119954"/>
    <lineage>
        <taxon>Eukaryota</taxon>
        <taxon>Viridiplantae</taxon>
        <taxon>Streptophyta</taxon>
        <taxon>Embryophyta</taxon>
        <taxon>Tracheophyta</taxon>
        <taxon>Spermatophyta</taxon>
        <taxon>Magnoliopsida</taxon>
        <taxon>eudicotyledons</taxon>
        <taxon>Gunneridae</taxon>
        <taxon>Pentapetalae</taxon>
        <taxon>rosids</taxon>
        <taxon>malvids</taxon>
        <taxon>Myrtales</taxon>
        <taxon>Melastomataceae</taxon>
        <taxon>Melastomatoideae</taxon>
        <taxon>Melastomateae</taxon>
        <taxon>Melastoma</taxon>
    </lineage>
</organism>
<keyword evidence="2" id="KW-1185">Reference proteome</keyword>
<name>A0ACB9P2Q3_9MYRT</name>
<reference evidence="2" key="1">
    <citation type="journal article" date="2023" name="Front. Plant Sci.">
        <title>Chromosomal-level genome assembly of Melastoma candidum provides insights into trichome evolution.</title>
        <authorList>
            <person name="Zhong Y."/>
            <person name="Wu W."/>
            <person name="Sun C."/>
            <person name="Zou P."/>
            <person name="Liu Y."/>
            <person name="Dai S."/>
            <person name="Zhou R."/>
        </authorList>
    </citation>
    <scope>NUCLEOTIDE SEQUENCE [LARGE SCALE GENOMIC DNA]</scope>
</reference>
<gene>
    <name evidence="1" type="ORF">MLD38_026116</name>
</gene>
<dbReference type="EMBL" id="CM042886">
    <property type="protein sequence ID" value="KAI4341386.1"/>
    <property type="molecule type" value="Genomic_DNA"/>
</dbReference>
<dbReference type="Proteomes" id="UP001057402">
    <property type="component" value="Chromosome 7"/>
</dbReference>
<evidence type="ECO:0000313" key="1">
    <source>
        <dbReference type="EMBL" id="KAI4341386.1"/>
    </source>
</evidence>
<proteinExistence type="predicted"/>
<sequence length="231" mass="26386">MVKMRSSWSGCRGSSPRHCGSLSHPCFSPTSKRIRSRRKKPKGDRVSKEELINPQEVKVLESRLADMTEEIEAVKEEMKRVHMTDMDSAKSIMMNLDHAARALQNVAHEEISYRNLIASLGKELENAKKERVWLEDQEREIESSVMHLQLQNSKSKINGDSDKRRCPSRSCRNQSRRRVSATSTSPLHQSDLVMRFGNGFLLLQIPPLRGLKIYAVVSNFPFEGKICYISS</sequence>
<accession>A0ACB9P2Q3</accession>
<evidence type="ECO:0000313" key="2">
    <source>
        <dbReference type="Proteomes" id="UP001057402"/>
    </source>
</evidence>
<protein>
    <submittedName>
        <fullName evidence="1">Uncharacterized protein</fullName>
    </submittedName>
</protein>